<evidence type="ECO:0000313" key="1">
    <source>
        <dbReference type="EMBL" id="CAG8630519.1"/>
    </source>
</evidence>
<sequence length="410" mass="46142">AINLSHVKETRGYVKETINRIFRAIRIVFKRAWYKTGKKYALKSLNNNLYFDHETFKKFKHELELLHTIDHTNIIKFFGISRGVILRPYMSNVNGCITSFIDNIDQSAHQEPVIPSCSEDSIPLHLEVSIFPPTEDSAEDSISSNIEDPILSHIKDSIPSHPEDPISLHTDDSAPSYPEDSISSPIENSNPSPIDALILHLLRTLILHILTLFLHILRTLFLPKMSENLIFNDDNKDVNKSSVNRWKIFIAVFLGWTFEAFDYFIVSFALPHIASDIGVQPSDVAASFMIALAMRPIGALIFGILADRYGRKYPLIVNIVLCCIFGSVSGFAPNLYTFIALRDIFGIMIGGEWGIGAALLMENLPTKSRGLFSGIFQQGYSTGYIFAALLYYVTIDSLGWRAMFWISSSP</sequence>
<name>A0ACA9N5Q1_9GLOM</name>
<keyword evidence="2" id="KW-1185">Reference proteome</keyword>
<reference evidence="1" key="1">
    <citation type="submission" date="2021-06" db="EMBL/GenBank/DDBJ databases">
        <authorList>
            <person name="Kallberg Y."/>
            <person name="Tangrot J."/>
            <person name="Rosling A."/>
        </authorList>
    </citation>
    <scope>NUCLEOTIDE SEQUENCE</scope>
    <source>
        <strain evidence="1">IL203A</strain>
    </source>
</reference>
<accession>A0ACA9N5Q1</accession>
<feature type="non-terminal residue" evidence="1">
    <location>
        <position position="410"/>
    </location>
</feature>
<comment type="caution">
    <text evidence="1">The sequence shown here is derived from an EMBL/GenBank/DDBJ whole genome shotgun (WGS) entry which is preliminary data.</text>
</comment>
<dbReference type="Proteomes" id="UP000789702">
    <property type="component" value="Unassembled WGS sequence"/>
</dbReference>
<gene>
    <name evidence="1" type="ORF">DHETER_LOCUS8380</name>
</gene>
<evidence type="ECO:0000313" key="2">
    <source>
        <dbReference type="Proteomes" id="UP000789702"/>
    </source>
</evidence>
<proteinExistence type="predicted"/>
<organism evidence="1 2">
    <name type="scientific">Dentiscutata heterogama</name>
    <dbReference type="NCBI Taxonomy" id="1316150"/>
    <lineage>
        <taxon>Eukaryota</taxon>
        <taxon>Fungi</taxon>
        <taxon>Fungi incertae sedis</taxon>
        <taxon>Mucoromycota</taxon>
        <taxon>Glomeromycotina</taxon>
        <taxon>Glomeromycetes</taxon>
        <taxon>Diversisporales</taxon>
        <taxon>Gigasporaceae</taxon>
        <taxon>Dentiscutata</taxon>
    </lineage>
</organism>
<protein>
    <submittedName>
        <fullName evidence="1">1041_t:CDS:1</fullName>
    </submittedName>
</protein>
<dbReference type="EMBL" id="CAJVPU010013223">
    <property type="protein sequence ID" value="CAG8630519.1"/>
    <property type="molecule type" value="Genomic_DNA"/>
</dbReference>
<feature type="non-terminal residue" evidence="1">
    <location>
        <position position="1"/>
    </location>
</feature>